<sequence>MMISMQEYAKKFYKSKSWNNLSYGYARSKNFLCERCGEYARLVHHKVYITPNNIDDPNITLNRDNLELLCKECHNREHMSKNGSTVEGLMFDDNGELITMPPIQLEK</sequence>
<evidence type="ECO:0000256" key="2">
    <source>
        <dbReference type="ARBA" id="ARBA00022801"/>
    </source>
</evidence>
<feature type="domain" description="HNH" evidence="5">
    <location>
        <begin position="33"/>
        <end position="78"/>
    </location>
</feature>
<dbReference type="Proteomes" id="UP000243297">
    <property type="component" value="Unassembled WGS sequence"/>
</dbReference>
<dbReference type="InterPro" id="IPR002711">
    <property type="entry name" value="HNH"/>
</dbReference>
<dbReference type="AlphaFoldDB" id="A0A1T4M0N5"/>
<comment type="similarity">
    <text evidence="3">Belongs to the HNH nuclease family.</text>
</comment>
<dbReference type="EMBL" id="FUWY01000002">
    <property type="protein sequence ID" value="SJZ60455.1"/>
    <property type="molecule type" value="Genomic_DNA"/>
</dbReference>
<keyword evidence="2" id="KW-0378">Hydrolase</keyword>
<dbReference type="STRING" id="118967.SAMN02745191_1132"/>
<dbReference type="PANTHER" id="PTHR41286:SF1">
    <property type="entry name" value="HNH NUCLEASE YAJD-RELATED"/>
    <property type="match status" value="1"/>
</dbReference>
<dbReference type="InterPro" id="IPR003615">
    <property type="entry name" value="HNH_nuc"/>
</dbReference>
<gene>
    <name evidence="6" type="ORF">SAMN02745191_1132</name>
</gene>
<keyword evidence="6" id="KW-0255">Endonuclease</keyword>
<dbReference type="GO" id="GO:0004519">
    <property type="term" value="F:endonuclease activity"/>
    <property type="evidence" value="ECO:0007669"/>
    <property type="project" value="UniProtKB-KW"/>
</dbReference>
<dbReference type="GO" id="GO:0005829">
    <property type="term" value="C:cytosol"/>
    <property type="evidence" value="ECO:0007669"/>
    <property type="project" value="TreeGrafter"/>
</dbReference>
<keyword evidence="7" id="KW-1185">Reference proteome</keyword>
<name>A0A1T4M0N5_9FIRM</name>
<proteinExistence type="inferred from homology"/>
<evidence type="ECO:0000256" key="1">
    <source>
        <dbReference type="ARBA" id="ARBA00022722"/>
    </source>
</evidence>
<dbReference type="CDD" id="cd00085">
    <property type="entry name" value="HNHc"/>
    <property type="match status" value="1"/>
</dbReference>
<evidence type="ECO:0000313" key="6">
    <source>
        <dbReference type="EMBL" id="SJZ60455.1"/>
    </source>
</evidence>
<evidence type="ECO:0000256" key="3">
    <source>
        <dbReference type="ARBA" id="ARBA00038412"/>
    </source>
</evidence>
<protein>
    <recommendedName>
        <fullName evidence="4">Putative HNH nuclease YajD</fullName>
    </recommendedName>
</protein>
<dbReference type="Pfam" id="PF01844">
    <property type="entry name" value="HNH"/>
    <property type="match status" value="1"/>
</dbReference>
<dbReference type="GO" id="GO:0003676">
    <property type="term" value="F:nucleic acid binding"/>
    <property type="evidence" value="ECO:0007669"/>
    <property type="project" value="InterPro"/>
</dbReference>
<evidence type="ECO:0000313" key="7">
    <source>
        <dbReference type="Proteomes" id="UP000243297"/>
    </source>
</evidence>
<evidence type="ECO:0000256" key="4">
    <source>
        <dbReference type="ARBA" id="ARBA00040194"/>
    </source>
</evidence>
<keyword evidence="1" id="KW-0540">Nuclease</keyword>
<accession>A0A1T4M0N5</accession>
<dbReference type="GO" id="GO:0016787">
    <property type="term" value="F:hydrolase activity"/>
    <property type="evidence" value="ECO:0007669"/>
    <property type="project" value="UniProtKB-KW"/>
</dbReference>
<organism evidence="6 7">
    <name type="scientific">Anaerorhabdus furcosa</name>
    <dbReference type="NCBI Taxonomy" id="118967"/>
    <lineage>
        <taxon>Bacteria</taxon>
        <taxon>Bacillati</taxon>
        <taxon>Bacillota</taxon>
        <taxon>Erysipelotrichia</taxon>
        <taxon>Erysipelotrichales</taxon>
        <taxon>Erysipelotrichaceae</taxon>
        <taxon>Anaerorhabdus</taxon>
    </lineage>
</organism>
<reference evidence="7" key="1">
    <citation type="submission" date="2017-02" db="EMBL/GenBank/DDBJ databases">
        <authorList>
            <person name="Varghese N."/>
            <person name="Submissions S."/>
        </authorList>
    </citation>
    <scope>NUCLEOTIDE SEQUENCE [LARGE SCALE GENOMIC DNA]</scope>
    <source>
        <strain evidence="7">ATCC 25662</strain>
    </source>
</reference>
<evidence type="ECO:0000259" key="5">
    <source>
        <dbReference type="Pfam" id="PF01844"/>
    </source>
</evidence>
<dbReference type="PANTHER" id="PTHR41286">
    <property type="entry name" value="HNH NUCLEASE YAJD-RELATED"/>
    <property type="match status" value="1"/>
</dbReference>
<dbReference type="GO" id="GO:0008270">
    <property type="term" value="F:zinc ion binding"/>
    <property type="evidence" value="ECO:0007669"/>
    <property type="project" value="InterPro"/>
</dbReference>